<dbReference type="CDD" id="cd17252">
    <property type="entry name" value="RMtype1_S_EcoKI-TRD1-CR1_like"/>
    <property type="match status" value="1"/>
</dbReference>
<dbReference type="PANTHER" id="PTHR43140">
    <property type="entry name" value="TYPE-1 RESTRICTION ENZYME ECOKI SPECIFICITY PROTEIN"/>
    <property type="match status" value="1"/>
</dbReference>
<keyword evidence="3" id="KW-0255">Endonuclease</keyword>
<dbReference type="InterPro" id="IPR051212">
    <property type="entry name" value="Type-I_RE_S_subunit"/>
</dbReference>
<dbReference type="GO" id="GO:0004519">
    <property type="term" value="F:endonuclease activity"/>
    <property type="evidence" value="ECO:0007669"/>
    <property type="project" value="UniProtKB-KW"/>
</dbReference>
<gene>
    <name evidence="3" type="ORF">Azoinq_09355</name>
</gene>
<protein>
    <submittedName>
        <fullName evidence="3">Restriction endonuclease subunit S</fullName>
    </submittedName>
</protein>
<dbReference type="EMBL" id="CP064782">
    <property type="protein sequence ID" value="QWT48079.1"/>
    <property type="molecule type" value="Genomic_DNA"/>
</dbReference>
<evidence type="ECO:0000313" key="4">
    <source>
        <dbReference type="Proteomes" id="UP000683428"/>
    </source>
</evidence>
<name>A0A975XTT6_9RHOO</name>
<keyword evidence="3" id="KW-0540">Nuclease</keyword>
<reference evidence="3" key="1">
    <citation type="submission" date="2020-11" db="EMBL/GenBank/DDBJ databases">
        <title>Azospira inquinata sp. nov.</title>
        <authorList>
            <person name="Moe W.M."/>
            <person name="Mikes M.C."/>
        </authorList>
    </citation>
    <scope>NUCLEOTIDE SEQUENCE</scope>
    <source>
        <strain evidence="3">Azo-3</strain>
    </source>
</reference>
<dbReference type="Pfam" id="PF01420">
    <property type="entry name" value="Methylase_S"/>
    <property type="match status" value="2"/>
</dbReference>
<keyword evidence="4" id="KW-1185">Reference proteome</keyword>
<keyword evidence="3" id="KW-0378">Hydrolase</keyword>
<dbReference type="REBASE" id="499500">
    <property type="entry name" value="S.AspAzo3ORF9350P"/>
</dbReference>
<keyword evidence="1" id="KW-0175">Coiled coil</keyword>
<dbReference type="RefSeq" id="WP_216129725.1">
    <property type="nucleotide sequence ID" value="NZ_CP064782.1"/>
</dbReference>
<dbReference type="AlphaFoldDB" id="A0A975XTT6"/>
<accession>A0A975XTT6</accession>
<evidence type="ECO:0000259" key="2">
    <source>
        <dbReference type="Pfam" id="PF01420"/>
    </source>
</evidence>
<proteinExistence type="predicted"/>
<dbReference type="PANTHER" id="PTHR43140:SF1">
    <property type="entry name" value="TYPE I RESTRICTION ENZYME ECOKI SPECIFICITY SUBUNIT"/>
    <property type="match status" value="1"/>
</dbReference>
<dbReference type="Proteomes" id="UP000683428">
    <property type="component" value="Chromosome"/>
</dbReference>
<organism evidence="3 4">
    <name type="scientific">Azospira inquinata</name>
    <dbReference type="NCBI Taxonomy" id="2785627"/>
    <lineage>
        <taxon>Bacteria</taxon>
        <taxon>Pseudomonadati</taxon>
        <taxon>Pseudomonadota</taxon>
        <taxon>Betaproteobacteria</taxon>
        <taxon>Rhodocyclales</taxon>
        <taxon>Rhodocyclaceae</taxon>
        <taxon>Azospira</taxon>
    </lineage>
</organism>
<dbReference type="KEGG" id="aiq:Azoinq_09355"/>
<evidence type="ECO:0000313" key="3">
    <source>
        <dbReference type="EMBL" id="QWT48079.1"/>
    </source>
</evidence>
<sequence>MSSVPKSWIDIELSEVAQIIRGVTYKREQSASEPKEGLLPVLRATNISGVALTFDELVYVPSGSISTEQLLLQGDVVVASSSGSKEIVGKAGSFLGGSFKGSFGAFCTGIRPSALLSPTYFQYFFQTPSYRKSVSELSAGSNINNLKTGDLAAQRFPLPPAAEQTRIVAKLEELLSDLDAGVAELKAAQQKLVQYRQSLLKAAVEGALTAEWCQQNPPGETGAQLLQRILTERRARWETRQLAKFQAQGKPAPRDWLKKYPEPVQPDTTDLPELPEGWVWASVEQLGDVQLGRQRSPDKLKGISPTRYIRAANITEAGIDFSDVLKMDFSEQERNTFELHVGDVLLTEASGSAEHVGRPAIWPNVDGLYCFQNTVLRFQPQGVGSEFAFYSFLAMQKLGVFRRLSGGVGINHLSAGKFSRLPVALPSTDEQVEIVRALAVQFAAIEEQGQAIELSFKQSTAQRQNILRVAFSGQLVPQDPADEPASVLLERIRAERAAQVAPKKPRGRKVKEASHA</sequence>
<feature type="coiled-coil region" evidence="1">
    <location>
        <begin position="168"/>
        <end position="205"/>
    </location>
</feature>
<dbReference type="GO" id="GO:0003677">
    <property type="term" value="F:DNA binding"/>
    <property type="evidence" value="ECO:0007669"/>
    <property type="project" value="InterPro"/>
</dbReference>
<evidence type="ECO:0000256" key="1">
    <source>
        <dbReference type="SAM" id="Coils"/>
    </source>
</evidence>
<dbReference type="InterPro" id="IPR000055">
    <property type="entry name" value="Restrct_endonuc_typeI_TRD"/>
</dbReference>
<feature type="domain" description="Type I restriction modification DNA specificity" evidence="2">
    <location>
        <begin position="5"/>
        <end position="178"/>
    </location>
</feature>
<feature type="domain" description="Type I restriction modification DNA specificity" evidence="2">
    <location>
        <begin position="330"/>
        <end position="448"/>
    </location>
</feature>